<comment type="caution">
    <text evidence="1">The sequence shown here is derived from an EMBL/GenBank/DDBJ whole genome shotgun (WGS) entry which is preliminary data.</text>
</comment>
<evidence type="ECO:0000313" key="1">
    <source>
        <dbReference type="EMBL" id="CAG4990213.1"/>
    </source>
</evidence>
<evidence type="ECO:0000313" key="2">
    <source>
        <dbReference type="Proteomes" id="UP000680038"/>
    </source>
</evidence>
<dbReference type="AlphaFoldDB" id="A0A916J761"/>
<accession>A0A916J761</accession>
<proteinExistence type="predicted"/>
<dbReference type="RefSeq" id="WP_215237237.1">
    <property type="nucleotide sequence ID" value="NZ_CAJRAF010000001.1"/>
</dbReference>
<keyword evidence="2" id="KW-1185">Reference proteome</keyword>
<gene>
    <name evidence="1" type="ORF">DYBT9275_00479</name>
</gene>
<name>A0A916J761_9BACT</name>
<organism evidence="1 2">
    <name type="scientific">Dyadobacter helix</name>
    <dbReference type="NCBI Taxonomy" id="2822344"/>
    <lineage>
        <taxon>Bacteria</taxon>
        <taxon>Pseudomonadati</taxon>
        <taxon>Bacteroidota</taxon>
        <taxon>Cytophagia</taxon>
        <taxon>Cytophagales</taxon>
        <taxon>Spirosomataceae</taxon>
        <taxon>Dyadobacter</taxon>
    </lineage>
</organism>
<protein>
    <submittedName>
        <fullName evidence="1">Uncharacterized protein</fullName>
    </submittedName>
</protein>
<reference evidence="1" key="1">
    <citation type="submission" date="2021-04" db="EMBL/GenBank/DDBJ databases">
        <authorList>
            <person name="Rodrigo-Torres L."/>
            <person name="Arahal R. D."/>
            <person name="Lucena T."/>
        </authorList>
    </citation>
    <scope>NUCLEOTIDE SEQUENCE</scope>
    <source>
        <strain evidence="1">CECT 9275</strain>
    </source>
</reference>
<dbReference type="Proteomes" id="UP000680038">
    <property type="component" value="Unassembled WGS sequence"/>
</dbReference>
<sequence length="157" mass="18558">MTLAKITKTEWFAERNLVVTQISGELNKVEIEQWEHSLYYCLSKLKNSTEFKILINMYGFRAIDLEAHKFFRTIIPLTLAQYGWKVGYTDLFEADASGIRYFRYRGVQCIAAAHTHQDTGKMELYENRFSRENERFFSDPEEAARWINSFKETPLYA</sequence>
<dbReference type="EMBL" id="CAJRAF010000001">
    <property type="protein sequence ID" value="CAG4990213.1"/>
    <property type="molecule type" value="Genomic_DNA"/>
</dbReference>